<proteinExistence type="predicted"/>
<dbReference type="AlphaFoldDB" id="A0A9P5M7X7"/>
<protein>
    <recommendedName>
        <fullName evidence="1">Alpha/beta hydrolase fold-3 domain-containing protein</fullName>
    </recommendedName>
</protein>
<comment type="caution">
    <text evidence="2">The sequence shown here is derived from an EMBL/GenBank/DDBJ whole genome shotgun (WGS) entry which is preliminary data.</text>
</comment>
<evidence type="ECO:0000313" key="2">
    <source>
        <dbReference type="EMBL" id="KAF7952279.1"/>
    </source>
</evidence>
<evidence type="ECO:0000259" key="1">
    <source>
        <dbReference type="Pfam" id="PF07859"/>
    </source>
</evidence>
<reference evidence="2 3" key="1">
    <citation type="journal article" date="2020" name="Genome Biol. Evol.">
        <title>Comparative genomics of Sclerotiniaceae.</title>
        <authorList>
            <person name="Valero Jimenez C.A."/>
            <person name="Steentjes M."/>
            <person name="Scholten O.E."/>
            <person name="Van Kan J.A.L."/>
        </authorList>
    </citation>
    <scope>NUCLEOTIDE SEQUENCE [LARGE SCALE GENOMIC DNA]</scope>
    <source>
        <strain evidence="2 3">MUCL 94</strain>
    </source>
</reference>
<gene>
    <name evidence="2" type="ORF">EAE97_001776</name>
</gene>
<dbReference type="GO" id="GO:0016787">
    <property type="term" value="F:hydrolase activity"/>
    <property type="evidence" value="ECO:0007669"/>
    <property type="project" value="InterPro"/>
</dbReference>
<dbReference type="SUPFAM" id="SSF53474">
    <property type="entry name" value="alpha/beta-Hydrolases"/>
    <property type="match status" value="1"/>
</dbReference>
<dbReference type="Proteomes" id="UP000710849">
    <property type="component" value="Unassembled WGS sequence"/>
</dbReference>
<name>A0A9P5M7X7_9HELO</name>
<dbReference type="GeneID" id="62145365"/>
<accession>A0A9P5M7X7</accession>
<dbReference type="InterPro" id="IPR029058">
    <property type="entry name" value="AB_hydrolase_fold"/>
</dbReference>
<dbReference type="EMBL" id="RCSW01000003">
    <property type="protein sequence ID" value="KAF7952279.1"/>
    <property type="molecule type" value="Genomic_DNA"/>
</dbReference>
<dbReference type="RefSeq" id="XP_038736845.1">
    <property type="nucleotide sequence ID" value="XM_038872287.1"/>
</dbReference>
<evidence type="ECO:0000313" key="3">
    <source>
        <dbReference type="Proteomes" id="UP000710849"/>
    </source>
</evidence>
<dbReference type="InterPro" id="IPR013094">
    <property type="entry name" value="AB_hydrolase_3"/>
</dbReference>
<organism evidence="2 3">
    <name type="scientific">Botrytis byssoidea</name>
    <dbReference type="NCBI Taxonomy" id="139641"/>
    <lineage>
        <taxon>Eukaryota</taxon>
        <taxon>Fungi</taxon>
        <taxon>Dikarya</taxon>
        <taxon>Ascomycota</taxon>
        <taxon>Pezizomycotina</taxon>
        <taxon>Leotiomycetes</taxon>
        <taxon>Helotiales</taxon>
        <taxon>Sclerotiniaceae</taxon>
        <taxon>Botrytis</taxon>
    </lineage>
</organism>
<sequence>MVPPPKLLEMFTGAYKPDSNSPLFPPFSPSAGYQGLPPTYIQACGVDFVRDDALIYERVLREEHHIATRVDLYSGLPHHFWKFFSQLTEAVEKWTKDTIAGITWLLVKGDM</sequence>
<dbReference type="Pfam" id="PF07859">
    <property type="entry name" value="Abhydrolase_3"/>
    <property type="match status" value="1"/>
</dbReference>
<keyword evidence="3" id="KW-1185">Reference proteome</keyword>
<dbReference type="Gene3D" id="3.40.50.1820">
    <property type="entry name" value="alpha/beta hydrolase"/>
    <property type="match status" value="1"/>
</dbReference>
<feature type="domain" description="Alpha/beta hydrolase fold-3" evidence="1">
    <location>
        <begin position="9"/>
        <end position="81"/>
    </location>
</feature>